<reference evidence="4" key="3">
    <citation type="submission" date="2015-04" db="UniProtKB">
        <authorList>
            <consortium name="EnsemblPlants"/>
        </authorList>
    </citation>
    <scope>IDENTIFICATION</scope>
    <source>
        <strain evidence="4">cv. Jemalong A17</strain>
    </source>
</reference>
<dbReference type="HOGENOM" id="CLU_1520079_0_0_1"/>
<evidence type="ECO:0000313" key="3">
    <source>
        <dbReference type="EMBL" id="AES69917.1"/>
    </source>
</evidence>
<feature type="domain" description="Rab3GAP catalytic subunit conserved" evidence="2">
    <location>
        <begin position="18"/>
        <end position="78"/>
    </location>
</feature>
<gene>
    <name evidence="3" type="ordered locus">MTR_3g039910</name>
</gene>
<dbReference type="EMBL" id="CM001219">
    <property type="protein sequence ID" value="AES69917.1"/>
    <property type="molecule type" value="Genomic_DNA"/>
</dbReference>
<dbReference type="Pfam" id="PF13890">
    <property type="entry name" value="Rab3-GTPase_cat"/>
    <property type="match status" value="1"/>
</dbReference>
<reference evidence="3 5" key="2">
    <citation type="journal article" date="2014" name="BMC Genomics">
        <title>An improved genome release (version Mt4.0) for the model legume Medicago truncatula.</title>
        <authorList>
            <person name="Tang H."/>
            <person name="Krishnakumar V."/>
            <person name="Bidwell S."/>
            <person name="Rosen B."/>
            <person name="Chan A."/>
            <person name="Zhou S."/>
            <person name="Gentzbittel L."/>
            <person name="Childs K.L."/>
            <person name="Yandell M."/>
            <person name="Gundlach H."/>
            <person name="Mayer K.F."/>
            <person name="Schwartz D.C."/>
            <person name="Town C.D."/>
        </authorList>
    </citation>
    <scope>GENOME REANNOTATION</scope>
    <source>
        <strain evidence="4 5">cv. Jemalong A17</strain>
    </source>
</reference>
<protein>
    <submittedName>
        <fullName evidence="3">Rab3 GTPase-activating protein catalytic subunit</fullName>
    </submittedName>
</protein>
<dbReference type="eggNOG" id="KOG2390">
    <property type="taxonomic scope" value="Eukaryota"/>
</dbReference>
<evidence type="ECO:0000313" key="4">
    <source>
        <dbReference type="EnsemblPlants" id="AES69917"/>
    </source>
</evidence>
<dbReference type="AlphaFoldDB" id="G7IZP7"/>
<evidence type="ECO:0000313" key="5">
    <source>
        <dbReference type="Proteomes" id="UP000002051"/>
    </source>
</evidence>
<name>G7IZP7_MEDTR</name>
<dbReference type="Proteomes" id="UP000002051">
    <property type="component" value="Chromosome 3"/>
</dbReference>
<feature type="compositionally biased region" description="Low complexity" evidence="1">
    <location>
        <begin position="36"/>
        <end position="50"/>
    </location>
</feature>
<feature type="region of interest" description="Disordered" evidence="1">
    <location>
        <begin position="36"/>
        <end position="58"/>
    </location>
</feature>
<dbReference type="PROSITE" id="PS51257">
    <property type="entry name" value="PROKAR_LIPOPROTEIN"/>
    <property type="match status" value="1"/>
</dbReference>
<evidence type="ECO:0000259" key="2">
    <source>
        <dbReference type="Pfam" id="PF13890"/>
    </source>
</evidence>
<accession>G7IZP7</accession>
<dbReference type="EnsemblPlants" id="AES69917">
    <property type="protein sequence ID" value="AES69917"/>
    <property type="gene ID" value="MTR_3g039910"/>
</dbReference>
<keyword evidence="5" id="KW-1185">Reference proteome</keyword>
<dbReference type="PaxDb" id="3880-AES69917"/>
<dbReference type="InterPro" id="IPR026147">
    <property type="entry name" value="Rab3GAP1_conserved"/>
</dbReference>
<sequence>MKDQFQIHSTYVGTLFVGAGCSQLLSDMQAFKASTEDSCSSDGSSSESSSNKGHLSRRMRKEGNLWRELWETSKFICHHLRMSLGDVFKVNVNTRKESTVATGETKRRFKKLTHIFDGRDKLLSRPFRKDQINDEEKGSQQSLSSFFDRKSSLFSKKPPKGGNLAPAETTHSLIQII</sequence>
<dbReference type="STRING" id="3880.G7IZP7"/>
<reference evidence="3 5" key="1">
    <citation type="journal article" date="2011" name="Nature">
        <title>The Medicago genome provides insight into the evolution of rhizobial symbioses.</title>
        <authorList>
            <person name="Young N.D."/>
            <person name="Debelle F."/>
            <person name="Oldroyd G.E."/>
            <person name="Geurts R."/>
            <person name="Cannon S.B."/>
            <person name="Udvardi M.K."/>
            <person name="Benedito V.A."/>
            <person name="Mayer K.F."/>
            <person name="Gouzy J."/>
            <person name="Schoof H."/>
            <person name="Van de Peer Y."/>
            <person name="Proost S."/>
            <person name="Cook D.R."/>
            <person name="Meyers B.C."/>
            <person name="Spannagl M."/>
            <person name="Cheung F."/>
            <person name="De Mita S."/>
            <person name="Krishnakumar V."/>
            <person name="Gundlach H."/>
            <person name="Zhou S."/>
            <person name="Mudge J."/>
            <person name="Bharti A.K."/>
            <person name="Murray J.D."/>
            <person name="Naoumkina M.A."/>
            <person name="Rosen B."/>
            <person name="Silverstein K.A."/>
            <person name="Tang H."/>
            <person name="Rombauts S."/>
            <person name="Zhao P.X."/>
            <person name="Zhou P."/>
            <person name="Barbe V."/>
            <person name="Bardou P."/>
            <person name="Bechner M."/>
            <person name="Bellec A."/>
            <person name="Berger A."/>
            <person name="Berges H."/>
            <person name="Bidwell S."/>
            <person name="Bisseling T."/>
            <person name="Choisne N."/>
            <person name="Couloux A."/>
            <person name="Denny R."/>
            <person name="Deshpande S."/>
            <person name="Dai X."/>
            <person name="Doyle J.J."/>
            <person name="Dudez A.M."/>
            <person name="Farmer A.D."/>
            <person name="Fouteau S."/>
            <person name="Franken C."/>
            <person name="Gibelin C."/>
            <person name="Gish J."/>
            <person name="Goldstein S."/>
            <person name="Gonzalez A.J."/>
            <person name="Green P.J."/>
            <person name="Hallab A."/>
            <person name="Hartog M."/>
            <person name="Hua A."/>
            <person name="Humphray S.J."/>
            <person name="Jeong D.H."/>
            <person name="Jing Y."/>
            <person name="Jocker A."/>
            <person name="Kenton S.M."/>
            <person name="Kim D.J."/>
            <person name="Klee K."/>
            <person name="Lai H."/>
            <person name="Lang C."/>
            <person name="Lin S."/>
            <person name="Macmil S.L."/>
            <person name="Magdelenat G."/>
            <person name="Matthews L."/>
            <person name="McCorrison J."/>
            <person name="Monaghan E.L."/>
            <person name="Mun J.H."/>
            <person name="Najar F.Z."/>
            <person name="Nicholson C."/>
            <person name="Noirot C."/>
            <person name="O'Bleness M."/>
            <person name="Paule C.R."/>
            <person name="Poulain J."/>
            <person name="Prion F."/>
            <person name="Qin B."/>
            <person name="Qu C."/>
            <person name="Retzel E.F."/>
            <person name="Riddle C."/>
            <person name="Sallet E."/>
            <person name="Samain S."/>
            <person name="Samson N."/>
            <person name="Sanders I."/>
            <person name="Saurat O."/>
            <person name="Scarpelli C."/>
            <person name="Schiex T."/>
            <person name="Segurens B."/>
            <person name="Severin A.J."/>
            <person name="Sherrier D.J."/>
            <person name="Shi R."/>
            <person name="Sims S."/>
            <person name="Singer S.R."/>
            <person name="Sinharoy S."/>
            <person name="Sterck L."/>
            <person name="Viollet A."/>
            <person name="Wang B.B."/>
            <person name="Wang K."/>
            <person name="Wang M."/>
            <person name="Wang X."/>
            <person name="Warfsmann J."/>
            <person name="Weissenbach J."/>
            <person name="White D.D."/>
            <person name="White J.D."/>
            <person name="Wiley G.B."/>
            <person name="Wincker P."/>
            <person name="Xing Y."/>
            <person name="Yang L."/>
            <person name="Yao Z."/>
            <person name="Ying F."/>
            <person name="Zhai J."/>
            <person name="Zhou L."/>
            <person name="Zuber A."/>
            <person name="Denarie J."/>
            <person name="Dixon R.A."/>
            <person name="May G.D."/>
            <person name="Schwartz D.C."/>
            <person name="Rogers J."/>
            <person name="Quetier F."/>
            <person name="Town C.D."/>
            <person name="Roe B.A."/>
        </authorList>
    </citation>
    <scope>NUCLEOTIDE SEQUENCE [LARGE SCALE GENOMIC DNA]</scope>
    <source>
        <strain evidence="3">A17</strain>
        <strain evidence="4 5">cv. Jemalong A17</strain>
    </source>
</reference>
<organism evidence="3 5">
    <name type="scientific">Medicago truncatula</name>
    <name type="common">Barrel medic</name>
    <name type="synonym">Medicago tribuloides</name>
    <dbReference type="NCBI Taxonomy" id="3880"/>
    <lineage>
        <taxon>Eukaryota</taxon>
        <taxon>Viridiplantae</taxon>
        <taxon>Streptophyta</taxon>
        <taxon>Embryophyta</taxon>
        <taxon>Tracheophyta</taxon>
        <taxon>Spermatophyta</taxon>
        <taxon>Magnoliopsida</taxon>
        <taxon>eudicotyledons</taxon>
        <taxon>Gunneridae</taxon>
        <taxon>Pentapetalae</taxon>
        <taxon>rosids</taxon>
        <taxon>fabids</taxon>
        <taxon>Fabales</taxon>
        <taxon>Fabaceae</taxon>
        <taxon>Papilionoideae</taxon>
        <taxon>50 kb inversion clade</taxon>
        <taxon>NPAAA clade</taxon>
        <taxon>Hologalegina</taxon>
        <taxon>IRL clade</taxon>
        <taxon>Trifolieae</taxon>
        <taxon>Medicago</taxon>
    </lineage>
</organism>
<proteinExistence type="predicted"/>
<evidence type="ECO:0000256" key="1">
    <source>
        <dbReference type="SAM" id="MobiDB-lite"/>
    </source>
</evidence>